<organism evidence="3 4">
    <name type="scientific">Companilactobacillus versmoldensis DSM 14857 = KCTC 3814</name>
    <dbReference type="NCBI Taxonomy" id="1423815"/>
    <lineage>
        <taxon>Bacteria</taxon>
        <taxon>Bacillati</taxon>
        <taxon>Bacillota</taxon>
        <taxon>Bacilli</taxon>
        <taxon>Lactobacillales</taxon>
        <taxon>Lactobacillaceae</taxon>
        <taxon>Companilactobacillus</taxon>
    </lineage>
</organism>
<dbReference type="PANTHER" id="PTHR43477">
    <property type="entry name" value="DIHYDROANTICAPSIN 7-DEHYDROGENASE"/>
    <property type="match status" value="1"/>
</dbReference>
<evidence type="ECO:0000313" key="4">
    <source>
        <dbReference type="Proteomes" id="UP000051647"/>
    </source>
</evidence>
<dbReference type="STRING" id="1423815.FC27_GL000624"/>
<comment type="caution">
    <text evidence="3">The sequence shown here is derived from an EMBL/GenBank/DDBJ whole genome shotgun (WGS) entry which is preliminary data.</text>
</comment>
<dbReference type="GO" id="GO:0016491">
    <property type="term" value="F:oxidoreductase activity"/>
    <property type="evidence" value="ECO:0007669"/>
    <property type="project" value="UniProtKB-KW"/>
</dbReference>
<dbReference type="Gene3D" id="3.40.50.720">
    <property type="entry name" value="NAD(P)-binding Rossmann-like Domain"/>
    <property type="match status" value="1"/>
</dbReference>
<dbReference type="EMBL" id="AZFA01000015">
    <property type="protein sequence ID" value="KRL66353.1"/>
    <property type="molecule type" value="Genomic_DNA"/>
</dbReference>
<dbReference type="GO" id="GO:0008206">
    <property type="term" value="P:bile acid metabolic process"/>
    <property type="evidence" value="ECO:0007669"/>
    <property type="project" value="UniProtKB-ARBA"/>
</dbReference>
<dbReference type="Proteomes" id="UP000051647">
    <property type="component" value="Unassembled WGS sequence"/>
</dbReference>
<dbReference type="SUPFAM" id="SSF51735">
    <property type="entry name" value="NAD(P)-binding Rossmann-fold domains"/>
    <property type="match status" value="1"/>
</dbReference>
<dbReference type="PANTHER" id="PTHR43477:SF1">
    <property type="entry name" value="DIHYDROANTICAPSIN 7-DEHYDROGENASE"/>
    <property type="match status" value="1"/>
</dbReference>
<proteinExistence type="inferred from homology"/>
<evidence type="ECO:0000256" key="2">
    <source>
        <dbReference type="ARBA" id="ARBA00023002"/>
    </source>
</evidence>
<dbReference type="NCBIfam" id="NF005118">
    <property type="entry name" value="PRK06550.1"/>
    <property type="match status" value="1"/>
</dbReference>
<dbReference type="PATRIC" id="fig|1423815.3.peg.632"/>
<dbReference type="InterPro" id="IPR051122">
    <property type="entry name" value="SDR_DHRS6-like"/>
</dbReference>
<dbReference type="AlphaFoldDB" id="A0A0R1SBB0"/>
<dbReference type="RefSeq" id="WP_010625058.1">
    <property type="nucleotide sequence ID" value="NZ_AZFA01000015.1"/>
</dbReference>
<comment type="similarity">
    <text evidence="1">Belongs to the short-chain dehydrogenases/reductases (SDR) family.</text>
</comment>
<dbReference type="CDD" id="cd05233">
    <property type="entry name" value="SDR_c"/>
    <property type="match status" value="1"/>
</dbReference>
<dbReference type="eggNOG" id="COG1028">
    <property type="taxonomic scope" value="Bacteria"/>
</dbReference>
<dbReference type="InterPro" id="IPR002347">
    <property type="entry name" value="SDR_fam"/>
</dbReference>
<keyword evidence="2" id="KW-0560">Oxidoreductase</keyword>
<name>A0A0R1SBB0_9LACO</name>
<accession>A0A0R1SBB0</accession>
<dbReference type="Pfam" id="PF13561">
    <property type="entry name" value="adh_short_C2"/>
    <property type="match status" value="1"/>
</dbReference>
<dbReference type="FunFam" id="3.40.50.720:FF:000084">
    <property type="entry name" value="Short-chain dehydrogenase reductase"/>
    <property type="match status" value="1"/>
</dbReference>
<evidence type="ECO:0000313" key="3">
    <source>
        <dbReference type="EMBL" id="KRL66353.1"/>
    </source>
</evidence>
<dbReference type="PRINTS" id="PR00080">
    <property type="entry name" value="SDRFAMILY"/>
</dbReference>
<evidence type="ECO:0000256" key="1">
    <source>
        <dbReference type="ARBA" id="ARBA00006484"/>
    </source>
</evidence>
<gene>
    <name evidence="3" type="ORF">FC27_GL000624</name>
</gene>
<reference evidence="3 4" key="1">
    <citation type="journal article" date="2015" name="Genome Announc.">
        <title>Expanding the biotechnology potential of lactobacilli through comparative genomics of 213 strains and associated genera.</title>
        <authorList>
            <person name="Sun Z."/>
            <person name="Harris H.M."/>
            <person name="McCann A."/>
            <person name="Guo C."/>
            <person name="Argimon S."/>
            <person name="Zhang W."/>
            <person name="Yang X."/>
            <person name="Jeffery I.B."/>
            <person name="Cooney J.C."/>
            <person name="Kagawa T.F."/>
            <person name="Liu W."/>
            <person name="Song Y."/>
            <person name="Salvetti E."/>
            <person name="Wrobel A."/>
            <person name="Rasinkangas P."/>
            <person name="Parkhill J."/>
            <person name="Rea M.C."/>
            <person name="O'Sullivan O."/>
            <person name="Ritari J."/>
            <person name="Douillard F.P."/>
            <person name="Paul Ross R."/>
            <person name="Yang R."/>
            <person name="Briner A.E."/>
            <person name="Felis G.E."/>
            <person name="de Vos W.M."/>
            <person name="Barrangou R."/>
            <person name="Klaenhammer T.R."/>
            <person name="Caufield P.W."/>
            <person name="Cui Y."/>
            <person name="Zhang H."/>
            <person name="O'Toole P.W."/>
        </authorList>
    </citation>
    <scope>NUCLEOTIDE SEQUENCE [LARGE SCALE GENOMIC DNA]</scope>
    <source>
        <strain evidence="3 4">DSM 14857</strain>
    </source>
</reference>
<sequence>MAEDFTDQVVIVTGAASGIGLEQAKLFLQNHAQVIGIDKNQIPLENENFEPITADVSNEKLFEKITKLIETTYKRVDVVCNTAGKLDDYRDARDTSLDQWNDILQTDLTSQFMMVKSVLPTMIKQHHGVFVNMASIAGMVAGGGGIAYTAAKHAVVGMTKQLDLDFAEHGVRANCIAPGAINTPMNGSDFEGDAKMAQWVAEQTPARRWAEPKEVAELTLFLASQQSDYIHGSVIPIDGGWTAK</sequence>
<dbReference type="PRINTS" id="PR00081">
    <property type="entry name" value="GDHRDH"/>
</dbReference>
<keyword evidence="4" id="KW-1185">Reference proteome</keyword>
<protein>
    <submittedName>
        <fullName evidence="3">3-ketoacyl-(Acyl-carrier-protein) reductase</fullName>
    </submittedName>
</protein>
<dbReference type="InterPro" id="IPR036291">
    <property type="entry name" value="NAD(P)-bd_dom_sf"/>
</dbReference>